<organism evidence="1 2">
    <name type="scientific">Hassallia byssoidea VB512170</name>
    <dbReference type="NCBI Taxonomy" id="1304833"/>
    <lineage>
        <taxon>Bacteria</taxon>
        <taxon>Bacillati</taxon>
        <taxon>Cyanobacteriota</taxon>
        <taxon>Cyanophyceae</taxon>
        <taxon>Nostocales</taxon>
        <taxon>Tolypothrichaceae</taxon>
        <taxon>Hassallia</taxon>
    </lineage>
</organism>
<dbReference type="InterPro" id="IPR011322">
    <property type="entry name" value="N-reg_PII-like_a/b"/>
</dbReference>
<keyword evidence="2" id="KW-1185">Reference proteome</keyword>
<evidence type="ECO:0000313" key="1">
    <source>
        <dbReference type="EMBL" id="NEU73653.1"/>
    </source>
</evidence>
<dbReference type="Gene3D" id="3.30.70.120">
    <property type="match status" value="1"/>
</dbReference>
<comment type="caution">
    <text evidence="1">The sequence shown here is derived from an EMBL/GenBank/DDBJ whole genome shotgun (WGS) entry which is preliminary data.</text>
</comment>
<dbReference type="InterPro" id="IPR002187">
    <property type="entry name" value="N-reg_PII"/>
</dbReference>
<proteinExistence type="predicted"/>
<sequence>MELVKKIEIITNSLELPRVLKILEKAGVSGYTIIENVTGTGDRGRVINDLATQALTNGYVMSICTEKSEHQLVKAIEPVLKKFGGVCIVSDAKWIAH</sequence>
<dbReference type="GO" id="GO:0030234">
    <property type="term" value="F:enzyme regulator activity"/>
    <property type="evidence" value="ECO:0007669"/>
    <property type="project" value="InterPro"/>
</dbReference>
<name>A0A846H999_9CYAN</name>
<dbReference type="EMBL" id="JTCM02000026">
    <property type="protein sequence ID" value="NEU73653.1"/>
    <property type="molecule type" value="Genomic_DNA"/>
</dbReference>
<dbReference type="SUPFAM" id="SSF54913">
    <property type="entry name" value="GlnB-like"/>
    <property type="match status" value="1"/>
</dbReference>
<protein>
    <submittedName>
        <fullName evidence="1">Transcriptional regulator</fullName>
    </submittedName>
</protein>
<accession>A0A846H999</accession>
<dbReference type="Pfam" id="PF00543">
    <property type="entry name" value="P-II"/>
    <property type="match status" value="1"/>
</dbReference>
<dbReference type="AlphaFoldDB" id="A0A846H999"/>
<reference evidence="1 2" key="1">
    <citation type="journal article" date="2015" name="Genome Announc.">
        <title>Draft Genome Sequence of Cyanobacterium Hassallia byssoidea Strain VB512170, Isolated from Monuments in India.</title>
        <authorList>
            <person name="Singh D."/>
            <person name="Chandrababunaidu M.M."/>
            <person name="Panda A."/>
            <person name="Sen D."/>
            <person name="Bhattacharyya S."/>
            <person name="Adhikary S.P."/>
            <person name="Tripathy S."/>
        </authorList>
    </citation>
    <scope>NUCLEOTIDE SEQUENCE [LARGE SCALE GENOMIC DNA]</scope>
    <source>
        <strain evidence="1 2">VB512170</strain>
    </source>
</reference>
<dbReference type="GO" id="GO:0006808">
    <property type="term" value="P:regulation of nitrogen utilization"/>
    <property type="evidence" value="ECO:0007669"/>
    <property type="project" value="InterPro"/>
</dbReference>
<dbReference type="Proteomes" id="UP000031549">
    <property type="component" value="Unassembled WGS sequence"/>
</dbReference>
<dbReference type="InterPro" id="IPR015867">
    <property type="entry name" value="N-reg_PII/ATP_PRibTrfase_C"/>
</dbReference>
<gene>
    <name evidence="1" type="ORF">PI95_014055</name>
</gene>
<evidence type="ECO:0000313" key="2">
    <source>
        <dbReference type="Proteomes" id="UP000031549"/>
    </source>
</evidence>
<dbReference type="RefSeq" id="WP_039747776.1">
    <property type="nucleotide sequence ID" value="NZ_JTCM02000026.1"/>
</dbReference>